<evidence type="ECO:0000313" key="2">
    <source>
        <dbReference type="WBParaSite" id="GPLIN_000851400"/>
    </source>
</evidence>
<organism evidence="1 2">
    <name type="scientific">Globodera pallida</name>
    <name type="common">Potato cyst nematode worm</name>
    <name type="synonym">Heterodera pallida</name>
    <dbReference type="NCBI Taxonomy" id="36090"/>
    <lineage>
        <taxon>Eukaryota</taxon>
        <taxon>Metazoa</taxon>
        <taxon>Ecdysozoa</taxon>
        <taxon>Nematoda</taxon>
        <taxon>Chromadorea</taxon>
        <taxon>Rhabditida</taxon>
        <taxon>Tylenchina</taxon>
        <taxon>Tylenchomorpha</taxon>
        <taxon>Tylenchoidea</taxon>
        <taxon>Heteroderidae</taxon>
        <taxon>Heteroderinae</taxon>
        <taxon>Globodera</taxon>
    </lineage>
</organism>
<reference evidence="2" key="2">
    <citation type="submission" date="2016-06" db="UniProtKB">
        <authorList>
            <consortium name="WormBaseParasite"/>
        </authorList>
    </citation>
    <scope>IDENTIFICATION</scope>
</reference>
<proteinExistence type="predicted"/>
<name>A0A183C6L8_GLOPA</name>
<dbReference type="Proteomes" id="UP000050741">
    <property type="component" value="Unassembled WGS sequence"/>
</dbReference>
<dbReference type="WBParaSite" id="GPLIN_000851400">
    <property type="protein sequence ID" value="GPLIN_000851400"/>
    <property type="gene ID" value="GPLIN_000851400"/>
</dbReference>
<accession>A0A183C6L8</accession>
<keyword evidence="1" id="KW-1185">Reference proteome</keyword>
<evidence type="ECO:0000313" key="1">
    <source>
        <dbReference type="Proteomes" id="UP000050741"/>
    </source>
</evidence>
<protein>
    <submittedName>
        <fullName evidence="2">EB domain-containing protein</fullName>
    </submittedName>
</protein>
<reference evidence="1" key="1">
    <citation type="submission" date="2014-05" db="EMBL/GenBank/DDBJ databases">
        <title>The genome and life-stage specific transcriptomes of Globodera pallida elucidate key aspects of plant parasitism by a cyst nematode.</title>
        <authorList>
            <person name="Cotton J.A."/>
            <person name="Lilley C.J."/>
            <person name="Jones L.M."/>
            <person name="Kikuchi T."/>
            <person name="Reid A.J."/>
            <person name="Thorpe P."/>
            <person name="Tsai I.J."/>
            <person name="Beasley H."/>
            <person name="Blok V."/>
            <person name="Cock P.J.A."/>
            <person name="Van den Akker S.E."/>
            <person name="Holroyd N."/>
            <person name="Hunt M."/>
            <person name="Mantelin S."/>
            <person name="Naghra H."/>
            <person name="Pain A."/>
            <person name="Palomares-Rius J.E."/>
            <person name="Zarowiecki M."/>
            <person name="Berriman M."/>
            <person name="Jones J.T."/>
            <person name="Urwin P.E."/>
        </authorList>
    </citation>
    <scope>NUCLEOTIDE SEQUENCE [LARGE SCALE GENOMIC DNA]</scope>
    <source>
        <strain evidence="1">Lindley</strain>
    </source>
</reference>
<sequence length="81" mass="8526">MEDVCSGSDTVCSFVQCTDPSGKAIPFTEHVGCEDPKRVNCKKDPRTKGNGSGGVSVRAGVVALVVPLILHVCWTHVAKSI</sequence>
<dbReference type="AlphaFoldDB" id="A0A183C6L8"/>